<dbReference type="AlphaFoldDB" id="A0A0F9W6V8"/>
<dbReference type="PROSITE" id="PS01211">
    <property type="entry name" value="UPF0001"/>
    <property type="match status" value="1"/>
</dbReference>
<dbReference type="SUPFAM" id="SSF51419">
    <property type="entry name" value="PLP-binding barrel"/>
    <property type="match status" value="1"/>
</dbReference>
<comment type="caution">
    <text evidence="3">The sequence shown here is derived from an EMBL/GenBank/DDBJ whole genome shotgun (WGS) entry which is preliminary data.</text>
</comment>
<dbReference type="NCBIfam" id="TIGR00044">
    <property type="entry name" value="YggS family pyridoxal phosphate-dependent enzyme"/>
    <property type="match status" value="1"/>
</dbReference>
<name>A0A0F9W6V8_9ZZZZ</name>
<evidence type="ECO:0000256" key="1">
    <source>
        <dbReference type="ARBA" id="ARBA00022898"/>
    </source>
</evidence>
<gene>
    <name evidence="3" type="ORF">LCGC14_0000930</name>
</gene>
<evidence type="ECO:0000313" key="3">
    <source>
        <dbReference type="EMBL" id="KKO12085.1"/>
    </source>
</evidence>
<dbReference type="EMBL" id="LAZR01000001">
    <property type="protein sequence ID" value="KKO12085.1"/>
    <property type="molecule type" value="Genomic_DNA"/>
</dbReference>
<proteinExistence type="inferred from homology"/>
<dbReference type="HAMAP" id="MF_02087">
    <property type="entry name" value="PLP_homeostasis"/>
    <property type="match status" value="1"/>
</dbReference>
<dbReference type="PANTHER" id="PTHR10146:SF14">
    <property type="entry name" value="PYRIDOXAL PHOSPHATE HOMEOSTASIS PROTEIN"/>
    <property type="match status" value="1"/>
</dbReference>
<accession>A0A0F9W6V8</accession>
<feature type="domain" description="Alanine racemase N-terminal" evidence="2">
    <location>
        <begin position="31"/>
        <end position="242"/>
    </location>
</feature>
<evidence type="ECO:0000259" key="2">
    <source>
        <dbReference type="Pfam" id="PF01168"/>
    </source>
</evidence>
<dbReference type="PANTHER" id="PTHR10146">
    <property type="entry name" value="PROLINE SYNTHETASE CO-TRANSCRIBED BACTERIAL HOMOLOG PROTEIN"/>
    <property type="match status" value="1"/>
</dbReference>
<sequence>MTQTPDVRSSATSSTASNYRDIVSRIKAQEQRFGRDAGSVLLLAVSKTHGADKVREAYAAGARQFGENYVQEALDKIALLAQPPDALTDISWHFIGPIQSNKTRDIAGAFDWVHSVDRLKIAQRLNDQRPADLPALNICVQVNLSNEDSKSGVALSEAAALCASIATLPRLQLRGLMAIPAPCRDHDQQRAAFQPLAALFAQLQQQYPTMDTLSIGMSDDFDAAIAEGSTMIRIGTAIFGARG</sequence>
<organism evidence="3">
    <name type="scientific">marine sediment metagenome</name>
    <dbReference type="NCBI Taxonomy" id="412755"/>
    <lineage>
        <taxon>unclassified sequences</taxon>
        <taxon>metagenomes</taxon>
        <taxon>ecological metagenomes</taxon>
    </lineage>
</organism>
<dbReference type="CDD" id="cd06824">
    <property type="entry name" value="PLPDE_III_Yggs_like"/>
    <property type="match status" value="1"/>
</dbReference>
<protein>
    <recommendedName>
        <fullName evidence="2">Alanine racemase N-terminal domain-containing protein</fullName>
    </recommendedName>
</protein>
<reference evidence="3" key="1">
    <citation type="journal article" date="2015" name="Nature">
        <title>Complex archaea that bridge the gap between prokaryotes and eukaryotes.</title>
        <authorList>
            <person name="Spang A."/>
            <person name="Saw J.H."/>
            <person name="Jorgensen S.L."/>
            <person name="Zaremba-Niedzwiedzka K."/>
            <person name="Martijn J."/>
            <person name="Lind A.E."/>
            <person name="van Eijk R."/>
            <person name="Schleper C."/>
            <person name="Guy L."/>
            <person name="Ettema T.J."/>
        </authorList>
    </citation>
    <scope>NUCLEOTIDE SEQUENCE</scope>
</reference>
<dbReference type="PIRSF" id="PIRSF004848">
    <property type="entry name" value="YBL036c_PLPDEIII"/>
    <property type="match status" value="1"/>
</dbReference>
<dbReference type="Gene3D" id="3.20.20.10">
    <property type="entry name" value="Alanine racemase"/>
    <property type="match status" value="1"/>
</dbReference>
<dbReference type="GO" id="GO:0030170">
    <property type="term" value="F:pyridoxal phosphate binding"/>
    <property type="evidence" value="ECO:0007669"/>
    <property type="project" value="InterPro"/>
</dbReference>
<keyword evidence="1" id="KW-0663">Pyridoxal phosphate</keyword>
<dbReference type="Pfam" id="PF01168">
    <property type="entry name" value="Ala_racemase_N"/>
    <property type="match status" value="1"/>
</dbReference>
<dbReference type="FunFam" id="3.20.20.10:FF:000018">
    <property type="entry name" value="Pyridoxal phosphate homeostasis protein"/>
    <property type="match status" value="1"/>
</dbReference>
<dbReference type="InterPro" id="IPR029066">
    <property type="entry name" value="PLP-binding_barrel"/>
</dbReference>
<dbReference type="InterPro" id="IPR011078">
    <property type="entry name" value="PyrdxlP_homeostasis"/>
</dbReference>
<dbReference type="InterPro" id="IPR001608">
    <property type="entry name" value="Ala_racemase_N"/>
</dbReference>